<evidence type="ECO:0000313" key="2">
    <source>
        <dbReference type="Proteomes" id="UP000187455"/>
    </source>
</evidence>
<dbReference type="AlphaFoldDB" id="A0A1R0H6A4"/>
<proteinExistence type="predicted"/>
<organism evidence="1 2">
    <name type="scientific">Smittium mucronatum</name>
    <dbReference type="NCBI Taxonomy" id="133383"/>
    <lineage>
        <taxon>Eukaryota</taxon>
        <taxon>Fungi</taxon>
        <taxon>Fungi incertae sedis</taxon>
        <taxon>Zoopagomycota</taxon>
        <taxon>Kickxellomycotina</taxon>
        <taxon>Harpellomycetes</taxon>
        <taxon>Harpellales</taxon>
        <taxon>Legeriomycetaceae</taxon>
        <taxon>Smittium</taxon>
    </lineage>
</organism>
<accession>A0A1R0H6A4</accession>
<dbReference type="Proteomes" id="UP000187455">
    <property type="component" value="Unassembled WGS sequence"/>
</dbReference>
<sequence length="296" mass="34176">MNNYLLSIIMQHLKKEKDLVSLSAFLELIYEADVKFCTVLIGSVFDALIEMNYDDVVNRYYQFFKSFNLHHATYGKMEPLEGISNIYSNQNLTYIDQHNSNIRTSPEKIDQENGAYNHDIHVLSSDGEPGYQVFYPLENYVSHPNTDDIETISQKLISKSLHKPPNNFALNTNIISLFLKSAGKSENSNLVDTIWEDTLHLASINNQFKLNVGVFIAYSKALSNCHMLDCRIESILLDMSKFGVLPNYTFKRAIKSYLSPQSREKLQDLYQKYFSLKKRDALGTKDNYRHLQKEIV</sequence>
<comment type="caution">
    <text evidence="1">The sequence shown here is derived from an EMBL/GenBank/DDBJ whole genome shotgun (WGS) entry which is preliminary data.</text>
</comment>
<evidence type="ECO:0000313" key="1">
    <source>
        <dbReference type="EMBL" id="OLY84742.1"/>
    </source>
</evidence>
<dbReference type="EMBL" id="LSSL01000378">
    <property type="protein sequence ID" value="OLY84742.1"/>
    <property type="molecule type" value="Genomic_DNA"/>
</dbReference>
<name>A0A1R0H6A4_9FUNG</name>
<keyword evidence="2" id="KW-1185">Reference proteome</keyword>
<protein>
    <submittedName>
        <fullName evidence="1">Uncharacterized protein</fullName>
    </submittedName>
</protein>
<reference evidence="1 2" key="1">
    <citation type="journal article" date="2016" name="Mol. Biol. Evol.">
        <title>Genome-Wide Survey of Gut Fungi (Harpellales) Reveals the First Horizontally Transferred Ubiquitin Gene from a Mosquito Host.</title>
        <authorList>
            <person name="Wang Y."/>
            <person name="White M.M."/>
            <person name="Kvist S."/>
            <person name="Moncalvo J.M."/>
        </authorList>
    </citation>
    <scope>NUCLEOTIDE SEQUENCE [LARGE SCALE GENOMIC DNA]</scope>
    <source>
        <strain evidence="1 2">ALG-7-W6</strain>
    </source>
</reference>
<dbReference type="OrthoDB" id="5614614at2759"/>
<gene>
    <name evidence="1" type="ORF">AYI68_g1088</name>
</gene>